<gene>
    <name evidence="2" type="ORF">RRG08_065218</name>
</gene>
<keyword evidence="3" id="KW-1185">Reference proteome</keyword>
<dbReference type="AlphaFoldDB" id="A0AAE1CYX5"/>
<organism evidence="2 3">
    <name type="scientific">Elysia crispata</name>
    <name type="common">lettuce slug</name>
    <dbReference type="NCBI Taxonomy" id="231223"/>
    <lineage>
        <taxon>Eukaryota</taxon>
        <taxon>Metazoa</taxon>
        <taxon>Spiralia</taxon>
        <taxon>Lophotrochozoa</taxon>
        <taxon>Mollusca</taxon>
        <taxon>Gastropoda</taxon>
        <taxon>Heterobranchia</taxon>
        <taxon>Euthyneura</taxon>
        <taxon>Panpulmonata</taxon>
        <taxon>Sacoglossa</taxon>
        <taxon>Placobranchoidea</taxon>
        <taxon>Plakobranchidae</taxon>
        <taxon>Elysia</taxon>
    </lineage>
</organism>
<accession>A0AAE1CYX5</accession>
<evidence type="ECO:0000256" key="1">
    <source>
        <dbReference type="SAM" id="MobiDB-lite"/>
    </source>
</evidence>
<dbReference type="Proteomes" id="UP001283361">
    <property type="component" value="Unassembled WGS sequence"/>
</dbReference>
<name>A0AAE1CYX5_9GAST</name>
<evidence type="ECO:0000313" key="3">
    <source>
        <dbReference type="Proteomes" id="UP001283361"/>
    </source>
</evidence>
<dbReference type="EMBL" id="JAWDGP010006169">
    <property type="protein sequence ID" value="KAK3746052.1"/>
    <property type="molecule type" value="Genomic_DNA"/>
</dbReference>
<sequence>MNEKRASREDAKLAGEKRDKKPELKQKVRGMCKGTLFISILEVFSEPSKHFPPPVTAVSKKSVAVGLMFSEEADGLERQGQILEGEKGLKIPAAKGHKKQPGRDFLAHYLPAKQGSETHHFQRVLKHGHVYGWRK</sequence>
<feature type="region of interest" description="Disordered" evidence="1">
    <location>
        <begin position="1"/>
        <end position="24"/>
    </location>
</feature>
<comment type="caution">
    <text evidence="2">The sequence shown here is derived from an EMBL/GenBank/DDBJ whole genome shotgun (WGS) entry which is preliminary data.</text>
</comment>
<proteinExistence type="predicted"/>
<protein>
    <submittedName>
        <fullName evidence="2">Uncharacterized protein</fullName>
    </submittedName>
</protein>
<evidence type="ECO:0000313" key="2">
    <source>
        <dbReference type="EMBL" id="KAK3746052.1"/>
    </source>
</evidence>
<reference evidence="2" key="1">
    <citation type="journal article" date="2023" name="G3 (Bethesda)">
        <title>A reference genome for the long-term kleptoplast-retaining sea slug Elysia crispata morphotype clarki.</title>
        <authorList>
            <person name="Eastman K.E."/>
            <person name="Pendleton A.L."/>
            <person name="Shaikh M.A."/>
            <person name="Suttiyut T."/>
            <person name="Ogas R."/>
            <person name="Tomko P."/>
            <person name="Gavelis G."/>
            <person name="Widhalm J.R."/>
            <person name="Wisecaver J.H."/>
        </authorList>
    </citation>
    <scope>NUCLEOTIDE SEQUENCE</scope>
    <source>
        <strain evidence="2">ECLA1</strain>
    </source>
</reference>